<evidence type="ECO:0000313" key="7">
    <source>
        <dbReference type="Proteomes" id="UP000095743"/>
    </source>
</evidence>
<dbReference type="OrthoDB" id="9793312at2"/>
<keyword evidence="1" id="KW-0004">4Fe-4S</keyword>
<evidence type="ECO:0000256" key="2">
    <source>
        <dbReference type="ARBA" id="ARBA00022723"/>
    </source>
</evidence>
<keyword evidence="2" id="KW-0479">Metal-binding</keyword>
<keyword evidence="4" id="KW-0411">Iron-sulfur</keyword>
<dbReference type="GO" id="GO:0051539">
    <property type="term" value="F:4 iron, 4 sulfur cluster binding"/>
    <property type="evidence" value="ECO:0007669"/>
    <property type="project" value="UniProtKB-KW"/>
</dbReference>
<evidence type="ECO:0000256" key="4">
    <source>
        <dbReference type="ARBA" id="ARBA00023014"/>
    </source>
</evidence>
<reference evidence="6 7" key="1">
    <citation type="submission" date="2016-09" db="EMBL/GenBank/DDBJ databases">
        <title>Genomic analysis reveals versatility of anaerobic energy metabolism of Geosporobacter ferrireducens IRF9 of phylum Firmicutes.</title>
        <authorList>
            <person name="Kim S.-J."/>
        </authorList>
    </citation>
    <scope>NUCLEOTIDE SEQUENCE [LARGE SCALE GENOMIC DNA]</scope>
    <source>
        <strain evidence="6 7">IRF9</strain>
    </source>
</reference>
<sequence>MYLEEIKMTRIQPCTADSGRMKFKAKFSRDVSEILPYINGRMQRAIYHKTAGTLTFHKEFRMITIYPEKLAVSKVINETDAFEVISLVQDLINDTYEKRDEIEPLYEMRERISPIEVYKHLPKLNCKRCGEMACMAFASKIVSSAQNIKRCLPLYEEEYKGNLEKLDTILQILGYE</sequence>
<dbReference type="GO" id="GO:0046872">
    <property type="term" value="F:metal ion binding"/>
    <property type="evidence" value="ECO:0007669"/>
    <property type="project" value="UniProtKB-KW"/>
</dbReference>
<evidence type="ECO:0000259" key="5">
    <source>
        <dbReference type="PROSITE" id="PS51656"/>
    </source>
</evidence>
<evidence type="ECO:0000313" key="6">
    <source>
        <dbReference type="EMBL" id="AOT69240.1"/>
    </source>
</evidence>
<dbReference type="KEGG" id="gfe:Gferi_06475"/>
<evidence type="ECO:0000256" key="1">
    <source>
        <dbReference type="ARBA" id="ARBA00022485"/>
    </source>
</evidence>
<organism evidence="6 7">
    <name type="scientific">Geosporobacter ferrireducens</name>
    <dbReference type="NCBI Taxonomy" id="1424294"/>
    <lineage>
        <taxon>Bacteria</taxon>
        <taxon>Bacillati</taxon>
        <taxon>Bacillota</taxon>
        <taxon>Clostridia</taxon>
        <taxon>Peptostreptococcales</taxon>
        <taxon>Thermotaleaceae</taxon>
        <taxon>Geosporobacter</taxon>
    </lineage>
</organism>
<dbReference type="InterPro" id="IPR007202">
    <property type="entry name" value="4Fe-4S_dom"/>
</dbReference>
<keyword evidence="3" id="KW-0408">Iron</keyword>
<dbReference type="STRING" id="1424294.Gferi_06475"/>
<dbReference type="AlphaFoldDB" id="A0A1D8GEC3"/>
<accession>A0A1D8GEC3</accession>
<dbReference type="InterPro" id="IPR051069">
    <property type="entry name" value="ACDS_complex_subunit"/>
</dbReference>
<gene>
    <name evidence="6" type="ORF">Gferi_06475</name>
</gene>
<dbReference type="PANTHER" id="PTHR36214">
    <property type="match status" value="1"/>
</dbReference>
<feature type="domain" description="4Fe-4S" evidence="5">
    <location>
        <begin position="107"/>
        <end position="168"/>
    </location>
</feature>
<dbReference type="Gene3D" id="1.10.15.40">
    <property type="entry name" value="Electron transport complex subunit B, putative Fe-S cluster"/>
    <property type="match status" value="1"/>
</dbReference>
<dbReference type="Proteomes" id="UP000095743">
    <property type="component" value="Chromosome"/>
</dbReference>
<dbReference type="PROSITE" id="PS51656">
    <property type="entry name" value="4FE4S"/>
    <property type="match status" value="1"/>
</dbReference>
<dbReference type="EMBL" id="CP017269">
    <property type="protein sequence ID" value="AOT69240.1"/>
    <property type="molecule type" value="Genomic_DNA"/>
</dbReference>
<name>A0A1D8GEC3_9FIRM</name>
<evidence type="ECO:0000256" key="3">
    <source>
        <dbReference type="ARBA" id="ARBA00023004"/>
    </source>
</evidence>
<dbReference type="Pfam" id="PF04060">
    <property type="entry name" value="FeS"/>
    <property type="match status" value="1"/>
</dbReference>
<dbReference type="PANTHER" id="PTHR36214:SF3">
    <property type="entry name" value="ACETYL-COA DECARBONYLASE_SYNTHASE COMPLEX SUBUNIT GAMMA"/>
    <property type="match status" value="1"/>
</dbReference>
<proteinExistence type="predicted"/>
<keyword evidence="7" id="KW-1185">Reference proteome</keyword>
<protein>
    <submittedName>
        <fullName evidence="6">Fe-S cluster protein</fullName>
    </submittedName>
</protein>